<protein>
    <submittedName>
        <fullName evidence="5">GntR family transcriptional regulator</fullName>
    </submittedName>
</protein>
<accession>A0A9D1QCF2</accession>
<dbReference type="PANTHER" id="PTHR38445:SF10">
    <property type="entry name" value="GNTR-FAMILY TRANSCRIPTIONAL REGULATOR"/>
    <property type="match status" value="1"/>
</dbReference>
<dbReference type="SUPFAM" id="SSF46785">
    <property type="entry name" value="Winged helix' DNA-binding domain"/>
    <property type="match status" value="1"/>
</dbReference>
<keyword evidence="3" id="KW-0804">Transcription</keyword>
<reference evidence="5" key="2">
    <citation type="submission" date="2021-04" db="EMBL/GenBank/DDBJ databases">
        <authorList>
            <person name="Gilroy R."/>
        </authorList>
    </citation>
    <scope>NUCLEOTIDE SEQUENCE</scope>
    <source>
        <strain evidence="5">ChiBcec15-1070</strain>
    </source>
</reference>
<keyword evidence="1" id="KW-0805">Transcription regulation</keyword>
<keyword evidence="2" id="KW-0238">DNA-binding</keyword>
<dbReference type="InterPro" id="IPR036388">
    <property type="entry name" value="WH-like_DNA-bd_sf"/>
</dbReference>
<evidence type="ECO:0000313" key="6">
    <source>
        <dbReference type="Proteomes" id="UP000823926"/>
    </source>
</evidence>
<dbReference type="Gene3D" id="1.10.10.10">
    <property type="entry name" value="Winged helix-like DNA-binding domain superfamily/Winged helix DNA-binding domain"/>
    <property type="match status" value="1"/>
</dbReference>
<dbReference type="Pfam" id="PF00392">
    <property type="entry name" value="GntR"/>
    <property type="match status" value="1"/>
</dbReference>
<dbReference type="PROSITE" id="PS50949">
    <property type="entry name" value="HTH_GNTR"/>
    <property type="match status" value="1"/>
</dbReference>
<evidence type="ECO:0000256" key="1">
    <source>
        <dbReference type="ARBA" id="ARBA00023015"/>
    </source>
</evidence>
<gene>
    <name evidence="5" type="ORF">H9888_01625</name>
</gene>
<dbReference type="InterPro" id="IPR036390">
    <property type="entry name" value="WH_DNA-bd_sf"/>
</dbReference>
<dbReference type="GO" id="GO:0003700">
    <property type="term" value="F:DNA-binding transcription factor activity"/>
    <property type="evidence" value="ECO:0007669"/>
    <property type="project" value="InterPro"/>
</dbReference>
<dbReference type="AlphaFoldDB" id="A0A9D1QCF2"/>
<feature type="domain" description="HTH gntR-type" evidence="4">
    <location>
        <begin position="7"/>
        <end position="75"/>
    </location>
</feature>
<sequence length="120" mass="13770">MDFKNEKPIYQQIVDYVCERIAAGQWAEEERIPSVRDLATQLQVNPNTVMRAYERLQMSEVIANTRGVGYFVSAGAKQQVTALKRAAFFETALPELFTAMQTLGISWDEVETCYRRQRGE</sequence>
<dbReference type="Gene3D" id="1.10.287.100">
    <property type="match status" value="1"/>
</dbReference>
<evidence type="ECO:0000256" key="3">
    <source>
        <dbReference type="ARBA" id="ARBA00023163"/>
    </source>
</evidence>
<reference evidence="5" key="1">
    <citation type="journal article" date="2021" name="PeerJ">
        <title>Extensive microbial diversity within the chicken gut microbiome revealed by metagenomics and culture.</title>
        <authorList>
            <person name="Gilroy R."/>
            <person name="Ravi A."/>
            <person name="Getino M."/>
            <person name="Pursley I."/>
            <person name="Horton D.L."/>
            <person name="Alikhan N.F."/>
            <person name="Baker D."/>
            <person name="Gharbi K."/>
            <person name="Hall N."/>
            <person name="Watson M."/>
            <person name="Adriaenssens E.M."/>
            <person name="Foster-Nyarko E."/>
            <person name="Jarju S."/>
            <person name="Secka A."/>
            <person name="Antonio M."/>
            <person name="Oren A."/>
            <person name="Chaudhuri R.R."/>
            <person name="La Ragione R."/>
            <person name="Hildebrand F."/>
            <person name="Pallen M.J."/>
        </authorList>
    </citation>
    <scope>NUCLEOTIDE SEQUENCE</scope>
    <source>
        <strain evidence="5">ChiBcec15-1070</strain>
    </source>
</reference>
<evidence type="ECO:0000313" key="5">
    <source>
        <dbReference type="EMBL" id="HIW10176.1"/>
    </source>
</evidence>
<dbReference type="GO" id="GO:0003677">
    <property type="term" value="F:DNA binding"/>
    <property type="evidence" value="ECO:0007669"/>
    <property type="project" value="UniProtKB-KW"/>
</dbReference>
<organism evidence="5 6">
    <name type="scientific">Candidatus Rikenella faecigallinarum</name>
    <dbReference type="NCBI Taxonomy" id="2838745"/>
    <lineage>
        <taxon>Bacteria</taxon>
        <taxon>Pseudomonadati</taxon>
        <taxon>Bacteroidota</taxon>
        <taxon>Bacteroidia</taxon>
        <taxon>Bacteroidales</taxon>
        <taxon>Rikenellaceae</taxon>
        <taxon>Rikenella</taxon>
    </lineage>
</organism>
<dbReference type="PANTHER" id="PTHR38445">
    <property type="entry name" value="HTH-TYPE TRANSCRIPTIONAL REPRESSOR YTRA"/>
    <property type="match status" value="1"/>
</dbReference>
<dbReference type="Proteomes" id="UP000823926">
    <property type="component" value="Unassembled WGS sequence"/>
</dbReference>
<dbReference type="InterPro" id="IPR000524">
    <property type="entry name" value="Tscrpt_reg_HTH_GntR"/>
</dbReference>
<evidence type="ECO:0000256" key="2">
    <source>
        <dbReference type="ARBA" id="ARBA00023125"/>
    </source>
</evidence>
<name>A0A9D1QCF2_9BACT</name>
<evidence type="ECO:0000259" key="4">
    <source>
        <dbReference type="PROSITE" id="PS50949"/>
    </source>
</evidence>
<dbReference type="EMBL" id="DXHL01000007">
    <property type="protein sequence ID" value="HIW10176.1"/>
    <property type="molecule type" value="Genomic_DNA"/>
</dbReference>
<proteinExistence type="predicted"/>
<comment type="caution">
    <text evidence="5">The sequence shown here is derived from an EMBL/GenBank/DDBJ whole genome shotgun (WGS) entry which is preliminary data.</text>
</comment>
<dbReference type="SMART" id="SM00345">
    <property type="entry name" value="HTH_GNTR"/>
    <property type="match status" value="1"/>
</dbReference>
<dbReference type="CDD" id="cd07377">
    <property type="entry name" value="WHTH_GntR"/>
    <property type="match status" value="1"/>
</dbReference>